<organism evidence="2 3">
    <name type="scientific">Nocardia nova</name>
    <dbReference type="NCBI Taxonomy" id="37330"/>
    <lineage>
        <taxon>Bacteria</taxon>
        <taxon>Bacillati</taxon>
        <taxon>Actinomycetota</taxon>
        <taxon>Actinomycetes</taxon>
        <taxon>Mycobacteriales</taxon>
        <taxon>Nocardiaceae</taxon>
        <taxon>Nocardia</taxon>
    </lineage>
</organism>
<evidence type="ECO:0000256" key="1">
    <source>
        <dbReference type="SAM" id="MobiDB-lite"/>
    </source>
</evidence>
<dbReference type="AlphaFoldDB" id="A0A2T2YX58"/>
<name>A0A2T2YX58_9NOCA</name>
<evidence type="ECO:0000313" key="3">
    <source>
        <dbReference type="Proteomes" id="UP000241647"/>
    </source>
</evidence>
<accession>A0A2T2YX58</accession>
<feature type="region of interest" description="Disordered" evidence="1">
    <location>
        <begin position="251"/>
        <end position="285"/>
    </location>
</feature>
<feature type="compositionally biased region" description="Basic residues" evidence="1">
    <location>
        <begin position="198"/>
        <end position="209"/>
    </location>
</feature>
<reference evidence="2 3" key="1">
    <citation type="submission" date="2018-02" db="EMBL/GenBank/DDBJ databases">
        <title>8 Nocardia nova and 1 Nocardia cyriacigeorgica strain used for evolution to TMP-SMX.</title>
        <authorList>
            <person name="Mehta H."/>
            <person name="Weng J."/>
            <person name="Shamoo Y."/>
        </authorList>
    </citation>
    <scope>NUCLEOTIDE SEQUENCE [LARGE SCALE GENOMIC DNA]</scope>
    <source>
        <strain evidence="2 3">ATCC 33727</strain>
    </source>
</reference>
<dbReference type="EMBL" id="PYHS01000014">
    <property type="protein sequence ID" value="PSR60106.1"/>
    <property type="molecule type" value="Genomic_DNA"/>
</dbReference>
<feature type="region of interest" description="Disordered" evidence="1">
    <location>
        <begin position="168"/>
        <end position="226"/>
    </location>
</feature>
<feature type="compositionally biased region" description="Basic residues" evidence="1">
    <location>
        <begin position="178"/>
        <end position="189"/>
    </location>
</feature>
<evidence type="ECO:0000313" key="2">
    <source>
        <dbReference type="EMBL" id="PSR60106.1"/>
    </source>
</evidence>
<sequence>MPSPARPDGSAHDGEQRRHHQQHHGEPGEDVGDLRSELRSGKLPAEQVFGHRRGVVLAAGVQIHRRGGDGRHRGAASAGEQITARIAGGEHPGLEGIVDGPARPRTEGMAATCGVAQQVVAEVVRLAGGVEFGGQRNRRGALTGRIDRHTGQLNRPIALCRSEIRGHHRQLRPVSGQRPHRIARGRILRRGSDLGRPRPGRRRHQHRDHRRDEGDESGDRAQRPTPPMLYAVLACTAPTWHRGRHRTVVPAPRTSAVASRPGVDHRGPAGPARRPIRNIAHGGRR</sequence>
<gene>
    <name evidence="2" type="ORF">C8259_23665</name>
</gene>
<feature type="compositionally biased region" description="Basic and acidic residues" evidence="1">
    <location>
        <begin position="23"/>
        <end position="37"/>
    </location>
</feature>
<feature type="compositionally biased region" description="Basic and acidic residues" evidence="1">
    <location>
        <begin position="210"/>
        <end position="222"/>
    </location>
</feature>
<proteinExistence type="predicted"/>
<feature type="region of interest" description="Disordered" evidence="1">
    <location>
        <begin position="1"/>
        <end position="37"/>
    </location>
</feature>
<dbReference type="Proteomes" id="UP000241647">
    <property type="component" value="Unassembled WGS sequence"/>
</dbReference>
<protein>
    <submittedName>
        <fullName evidence="2">Uncharacterized protein</fullName>
    </submittedName>
</protein>
<comment type="caution">
    <text evidence="2">The sequence shown here is derived from an EMBL/GenBank/DDBJ whole genome shotgun (WGS) entry which is preliminary data.</text>
</comment>